<gene>
    <name evidence="2" type="ORF">GTA51_20455</name>
</gene>
<accession>A0A7C9MLH6</accession>
<dbReference type="Pfam" id="PF03050">
    <property type="entry name" value="DDE_Tnp_IS66"/>
    <property type="match status" value="1"/>
</dbReference>
<dbReference type="EMBL" id="WVUD01000138">
    <property type="protein sequence ID" value="MYL85448.1"/>
    <property type="molecule type" value="Genomic_DNA"/>
</dbReference>
<dbReference type="PANTHER" id="PTHR33678">
    <property type="entry name" value="BLL1576 PROTEIN"/>
    <property type="match status" value="1"/>
</dbReference>
<dbReference type="AlphaFoldDB" id="A0A7C9MLH6"/>
<sequence length="153" mass="16514">CRACEGVEDDGPTVKTAPMPLQIIPQGIVTPGLLAHVAIAKYADALPLYRQEDQFARLGLDISRGTLAGWMIRVAKACDPLIDLIIEEIRSGPIVNMDETTVQVLAEPGRTNTTKSFMWVARGGTPGKPVVLFRYHPTRAGCVASEILGNFQG</sequence>
<organism evidence="2 3">
    <name type="scientific">Solidesulfovibrio aerotolerans</name>
    <dbReference type="NCBI Taxonomy" id="295255"/>
    <lineage>
        <taxon>Bacteria</taxon>
        <taxon>Pseudomonadati</taxon>
        <taxon>Thermodesulfobacteriota</taxon>
        <taxon>Desulfovibrionia</taxon>
        <taxon>Desulfovibrionales</taxon>
        <taxon>Desulfovibrionaceae</taxon>
        <taxon>Solidesulfovibrio</taxon>
    </lineage>
</organism>
<protein>
    <submittedName>
        <fullName evidence="2">Transposase</fullName>
    </submittedName>
</protein>
<dbReference type="InterPro" id="IPR052344">
    <property type="entry name" value="Transposase-related"/>
</dbReference>
<dbReference type="OrthoDB" id="9800877at2"/>
<keyword evidence="3" id="KW-1185">Reference proteome</keyword>
<dbReference type="RefSeq" id="WP_160964315.1">
    <property type="nucleotide sequence ID" value="NZ_WVUD01000138.1"/>
</dbReference>
<dbReference type="Proteomes" id="UP000482487">
    <property type="component" value="Unassembled WGS sequence"/>
</dbReference>
<reference evidence="2 3" key="1">
    <citation type="submission" date="2020-01" db="EMBL/GenBank/DDBJ databases">
        <title>Genome sequence of Desulfovibrio aerotolerans DSM 16695(T).</title>
        <authorList>
            <person name="Karnachuk O."/>
            <person name="Avakyan M."/>
            <person name="Mardanov A."/>
            <person name="Kadnikov V."/>
            <person name="Ravin N."/>
        </authorList>
    </citation>
    <scope>NUCLEOTIDE SEQUENCE [LARGE SCALE GENOMIC DNA]</scope>
    <source>
        <strain evidence="2 3">DSM 16695</strain>
    </source>
</reference>
<feature type="domain" description="Transposase IS66 central" evidence="1">
    <location>
        <begin position="27"/>
        <end position="153"/>
    </location>
</feature>
<name>A0A7C9MLH6_9BACT</name>
<proteinExistence type="predicted"/>
<evidence type="ECO:0000259" key="1">
    <source>
        <dbReference type="Pfam" id="PF03050"/>
    </source>
</evidence>
<feature type="non-terminal residue" evidence="2">
    <location>
        <position position="1"/>
    </location>
</feature>
<feature type="non-terminal residue" evidence="2">
    <location>
        <position position="153"/>
    </location>
</feature>
<comment type="caution">
    <text evidence="2">The sequence shown here is derived from an EMBL/GenBank/DDBJ whole genome shotgun (WGS) entry which is preliminary data.</text>
</comment>
<evidence type="ECO:0000313" key="3">
    <source>
        <dbReference type="Proteomes" id="UP000482487"/>
    </source>
</evidence>
<dbReference type="InterPro" id="IPR004291">
    <property type="entry name" value="Transposase_IS66_central"/>
</dbReference>
<evidence type="ECO:0000313" key="2">
    <source>
        <dbReference type="EMBL" id="MYL85448.1"/>
    </source>
</evidence>
<dbReference type="PANTHER" id="PTHR33678:SF2">
    <property type="match status" value="1"/>
</dbReference>